<gene>
    <name evidence="4" type="ORF">GOMPHAMPRED_003931</name>
</gene>
<feature type="compositionally biased region" description="Low complexity" evidence="1">
    <location>
        <begin position="285"/>
        <end position="296"/>
    </location>
</feature>
<feature type="compositionally biased region" description="Low complexity" evidence="1">
    <location>
        <begin position="378"/>
        <end position="396"/>
    </location>
</feature>
<proteinExistence type="predicted"/>
<dbReference type="SUPFAM" id="SSF52266">
    <property type="entry name" value="SGNH hydrolase"/>
    <property type="match status" value="1"/>
</dbReference>
<comment type="caution">
    <text evidence="4">The sequence shown here is derived from an EMBL/GenBank/DDBJ whole genome shotgun (WGS) entry which is preliminary data.</text>
</comment>
<organism evidence="4 5">
    <name type="scientific">Gomphillus americanus</name>
    <dbReference type="NCBI Taxonomy" id="1940652"/>
    <lineage>
        <taxon>Eukaryota</taxon>
        <taxon>Fungi</taxon>
        <taxon>Dikarya</taxon>
        <taxon>Ascomycota</taxon>
        <taxon>Pezizomycotina</taxon>
        <taxon>Lecanoromycetes</taxon>
        <taxon>OSLEUM clade</taxon>
        <taxon>Ostropomycetidae</taxon>
        <taxon>Ostropales</taxon>
        <taxon>Graphidaceae</taxon>
        <taxon>Gomphilloideae</taxon>
        <taxon>Gomphillus</taxon>
    </lineage>
</organism>
<evidence type="ECO:0000313" key="5">
    <source>
        <dbReference type="Proteomes" id="UP000664169"/>
    </source>
</evidence>
<feature type="signal peptide" evidence="2">
    <location>
        <begin position="1"/>
        <end position="19"/>
    </location>
</feature>
<feature type="domain" description="SGNH hydrolase-type esterase" evidence="3">
    <location>
        <begin position="37"/>
        <end position="205"/>
    </location>
</feature>
<feature type="compositionally biased region" description="Polar residues" evidence="1">
    <location>
        <begin position="297"/>
        <end position="309"/>
    </location>
</feature>
<feature type="compositionally biased region" description="Polar residues" evidence="1">
    <location>
        <begin position="271"/>
        <end position="280"/>
    </location>
</feature>
<dbReference type="EMBL" id="CAJPDQ010000023">
    <property type="protein sequence ID" value="CAF9925569.1"/>
    <property type="molecule type" value="Genomic_DNA"/>
</dbReference>
<keyword evidence="5" id="KW-1185">Reference proteome</keyword>
<dbReference type="PANTHER" id="PTHR30383">
    <property type="entry name" value="THIOESTERASE 1/PROTEASE 1/LYSOPHOSPHOLIPASE L1"/>
    <property type="match status" value="1"/>
</dbReference>
<evidence type="ECO:0000256" key="1">
    <source>
        <dbReference type="SAM" id="MobiDB-lite"/>
    </source>
</evidence>
<evidence type="ECO:0000256" key="2">
    <source>
        <dbReference type="SAM" id="SignalP"/>
    </source>
</evidence>
<evidence type="ECO:0000259" key="3">
    <source>
        <dbReference type="Pfam" id="PF13472"/>
    </source>
</evidence>
<dbReference type="AlphaFoldDB" id="A0A8H3ITC0"/>
<dbReference type="Pfam" id="PF13472">
    <property type="entry name" value="Lipase_GDSL_2"/>
    <property type="match status" value="1"/>
</dbReference>
<feature type="compositionally biased region" description="Polar residues" evidence="1">
    <location>
        <begin position="346"/>
        <end position="377"/>
    </location>
</feature>
<feature type="chain" id="PRO_5034193949" description="SGNH hydrolase-type esterase domain-containing protein" evidence="2">
    <location>
        <begin position="20"/>
        <end position="534"/>
    </location>
</feature>
<dbReference type="Gene3D" id="3.40.50.1110">
    <property type="entry name" value="SGNH hydrolase"/>
    <property type="match status" value="1"/>
</dbReference>
<feature type="region of interest" description="Disordered" evidence="1">
    <location>
        <begin position="242"/>
        <end position="471"/>
    </location>
</feature>
<dbReference type="CDD" id="cd01833">
    <property type="entry name" value="XynB_like"/>
    <property type="match status" value="1"/>
</dbReference>
<reference evidence="4" key="1">
    <citation type="submission" date="2021-03" db="EMBL/GenBank/DDBJ databases">
        <authorList>
            <person name="Tagirdzhanova G."/>
        </authorList>
    </citation>
    <scope>NUCLEOTIDE SEQUENCE</scope>
</reference>
<dbReference type="OrthoDB" id="3915838at2759"/>
<dbReference type="Proteomes" id="UP000664169">
    <property type="component" value="Unassembled WGS sequence"/>
</dbReference>
<accession>A0A8H3ITC0</accession>
<feature type="compositionally biased region" description="Low complexity" evidence="1">
    <location>
        <begin position="404"/>
        <end position="432"/>
    </location>
</feature>
<name>A0A8H3ITC0_9LECA</name>
<dbReference type="PANTHER" id="PTHR30383:SF5">
    <property type="entry name" value="SGNH HYDROLASE-TYPE ESTERASE DOMAIN-CONTAINING PROTEIN"/>
    <property type="match status" value="1"/>
</dbReference>
<feature type="compositionally biased region" description="Low complexity" evidence="1">
    <location>
        <begin position="251"/>
        <end position="262"/>
    </location>
</feature>
<sequence>MLSFLSLITILSFVGGSISKSPDVSGSVNLDLRILPLGASITYGLQSSNGNGYREDLRNLLAPIQVTYVGSQCSGSMSNGNSEGHPGFAISQMEAVATPDLEDKPNVVLVYVGTNDMKFGNADKAPSDMKKLISFLVDKLPNSLIVVSKLFLNTNPAVQKRIVAFNQQIPGLEKLGNVIIADMSSALSASDLSSDGTHPNDGGYAKMAKVFDAVLIQAEQQGKISSPEKTIKSFKICNSPVSDPLQTEAHTSTTSSSGSNSGKETPKPVKSQPTTTPTKIHSSDESSAQSELSSKSTIASKPKVSTDSVVPNAKSSAASLPPKPKSTTCDSKKGSTSAVAPLPIQSGKTVAPSSALSFSQSPPTKVTTSEKNSTTSGSKQSSFTESSVSSHTGASSARKNFLIPSQTDSPSTTPTSDSNGSSSLSSLGSEPTATGYPTNTADSNLVSPAPTPASNQASTSPLSSKESDAGHSTYALSASDDLGINVLSNSSAFGYSSASNASGSPNAVLSTGPRGTKTSLVGLMISALGLQVML</sequence>
<keyword evidence="2" id="KW-0732">Signal</keyword>
<evidence type="ECO:0000313" key="4">
    <source>
        <dbReference type="EMBL" id="CAF9925569.1"/>
    </source>
</evidence>
<dbReference type="InterPro" id="IPR013830">
    <property type="entry name" value="SGNH_hydro"/>
</dbReference>
<dbReference type="InterPro" id="IPR051532">
    <property type="entry name" value="Ester_Hydrolysis_Enzymes"/>
</dbReference>
<dbReference type="GO" id="GO:0004622">
    <property type="term" value="F:phosphatidylcholine lysophospholipase activity"/>
    <property type="evidence" value="ECO:0007669"/>
    <property type="project" value="TreeGrafter"/>
</dbReference>
<protein>
    <recommendedName>
        <fullName evidence="3">SGNH hydrolase-type esterase domain-containing protein</fullName>
    </recommendedName>
</protein>
<dbReference type="InterPro" id="IPR036514">
    <property type="entry name" value="SGNH_hydro_sf"/>
</dbReference>
<feature type="compositionally biased region" description="Polar residues" evidence="1">
    <location>
        <begin position="435"/>
        <end position="464"/>
    </location>
</feature>